<keyword evidence="4" id="KW-1185">Reference proteome</keyword>
<evidence type="ECO:0000256" key="1">
    <source>
        <dbReference type="ARBA" id="ARBA00023125"/>
    </source>
</evidence>
<proteinExistence type="predicted"/>
<dbReference type="OrthoDB" id="3191171at2"/>
<dbReference type="Gene3D" id="1.10.1660.10">
    <property type="match status" value="1"/>
</dbReference>
<comment type="caution">
    <text evidence="3">The sequence shown here is derived from an EMBL/GenBank/DDBJ whole genome shotgun (WGS) entry which is preliminary data.</text>
</comment>
<dbReference type="SMART" id="SM00422">
    <property type="entry name" value="HTH_MERR"/>
    <property type="match status" value="1"/>
</dbReference>
<sequence length="226" mass="25159">MSIGEVLTQLRPDFPDISISKIRFLEAEGLVEPQRSASGYRRFTPDDVARLRYVLTVQRDHYLPLRVIKEQLDQLDHGMELVADGERSITPYTAVSAKNTSEDEVVLTRSSLLEAAGIGEELLRELESYSLVRPGRGDVYDAHALLVARTAGELAGYGLEPRHLRSVRSSAERTVDLVEQVLTPLLRQRSAEAAGRAEEVATEIARLTTRLHAAFVDAGVRRLQSR</sequence>
<dbReference type="PANTHER" id="PTHR30204:SF89">
    <property type="entry name" value="HTH MERR-TYPE DOMAIN-CONTAINING PROTEIN"/>
    <property type="match status" value="1"/>
</dbReference>
<accession>A0A329QZD5</accession>
<dbReference type="GO" id="GO:0003700">
    <property type="term" value="F:DNA-binding transcription factor activity"/>
    <property type="evidence" value="ECO:0007669"/>
    <property type="project" value="InterPro"/>
</dbReference>
<name>A0A329QZD5_9ACTN</name>
<dbReference type="Proteomes" id="UP000250462">
    <property type="component" value="Unassembled WGS sequence"/>
</dbReference>
<dbReference type="InterPro" id="IPR047057">
    <property type="entry name" value="MerR_fam"/>
</dbReference>
<dbReference type="EMBL" id="QMIG01000003">
    <property type="protein sequence ID" value="RAW17685.1"/>
    <property type="molecule type" value="Genomic_DNA"/>
</dbReference>
<reference evidence="3 4" key="1">
    <citation type="submission" date="2018-06" db="EMBL/GenBank/DDBJ databases">
        <title>Phytoactinopolyspora halophila sp. nov., a novel halophilic actinomycete isolated from a saline soil in China.</title>
        <authorList>
            <person name="Tang S.-K."/>
        </authorList>
    </citation>
    <scope>NUCLEOTIDE SEQUENCE [LARGE SCALE GENOMIC DNA]</scope>
    <source>
        <strain evidence="3 4">YIM 96934</strain>
    </source>
</reference>
<dbReference type="SUPFAM" id="SSF46955">
    <property type="entry name" value="Putative DNA-binding domain"/>
    <property type="match status" value="1"/>
</dbReference>
<gene>
    <name evidence="3" type="ORF">DPM12_05835</name>
</gene>
<dbReference type="AlphaFoldDB" id="A0A329QZD5"/>
<dbReference type="PANTHER" id="PTHR30204">
    <property type="entry name" value="REDOX-CYCLING DRUG-SENSING TRANSCRIPTIONAL ACTIVATOR SOXR"/>
    <property type="match status" value="1"/>
</dbReference>
<keyword evidence="1" id="KW-0238">DNA-binding</keyword>
<dbReference type="Pfam" id="PF13411">
    <property type="entry name" value="MerR_1"/>
    <property type="match status" value="1"/>
</dbReference>
<dbReference type="GO" id="GO:0003677">
    <property type="term" value="F:DNA binding"/>
    <property type="evidence" value="ECO:0007669"/>
    <property type="project" value="UniProtKB-KW"/>
</dbReference>
<evidence type="ECO:0000313" key="4">
    <source>
        <dbReference type="Proteomes" id="UP000250462"/>
    </source>
</evidence>
<dbReference type="PROSITE" id="PS50937">
    <property type="entry name" value="HTH_MERR_2"/>
    <property type="match status" value="1"/>
</dbReference>
<dbReference type="InterPro" id="IPR000551">
    <property type="entry name" value="MerR-type_HTH_dom"/>
</dbReference>
<organism evidence="3 4">
    <name type="scientific">Phytoactinopolyspora halophila</name>
    <dbReference type="NCBI Taxonomy" id="1981511"/>
    <lineage>
        <taxon>Bacteria</taxon>
        <taxon>Bacillati</taxon>
        <taxon>Actinomycetota</taxon>
        <taxon>Actinomycetes</taxon>
        <taxon>Jiangellales</taxon>
        <taxon>Jiangellaceae</taxon>
        <taxon>Phytoactinopolyspora</taxon>
    </lineage>
</organism>
<feature type="domain" description="HTH merR-type" evidence="2">
    <location>
        <begin position="1"/>
        <end position="74"/>
    </location>
</feature>
<dbReference type="RefSeq" id="WP_112257503.1">
    <property type="nucleotide sequence ID" value="NZ_QMIG01000003.1"/>
</dbReference>
<protein>
    <submittedName>
        <fullName evidence="3">MerR family transcriptional regulator</fullName>
    </submittedName>
</protein>
<evidence type="ECO:0000313" key="3">
    <source>
        <dbReference type="EMBL" id="RAW17685.1"/>
    </source>
</evidence>
<dbReference type="InterPro" id="IPR009061">
    <property type="entry name" value="DNA-bd_dom_put_sf"/>
</dbReference>
<dbReference type="CDD" id="cd00592">
    <property type="entry name" value="HTH_MerR-like"/>
    <property type="match status" value="1"/>
</dbReference>
<evidence type="ECO:0000259" key="2">
    <source>
        <dbReference type="PROSITE" id="PS50937"/>
    </source>
</evidence>